<evidence type="ECO:0000256" key="6">
    <source>
        <dbReference type="ARBA" id="ARBA00048348"/>
    </source>
</evidence>
<dbReference type="EC" id="4.2.1.1" evidence="2"/>
<feature type="domain" description="Alpha-carbonic anhydrase" evidence="9">
    <location>
        <begin position="156"/>
        <end position="479"/>
    </location>
</feature>
<evidence type="ECO:0000256" key="1">
    <source>
        <dbReference type="ARBA" id="ARBA00010718"/>
    </source>
</evidence>
<dbReference type="STRING" id="556484.B7FYB6"/>
<evidence type="ECO:0000256" key="7">
    <source>
        <dbReference type="SAM" id="MobiDB-lite"/>
    </source>
</evidence>
<evidence type="ECO:0000256" key="3">
    <source>
        <dbReference type="ARBA" id="ARBA00022723"/>
    </source>
</evidence>
<keyword evidence="4" id="KW-0862">Zinc</keyword>
<dbReference type="eggNOG" id="ENOG502SPIY">
    <property type="taxonomic scope" value="Eukaryota"/>
</dbReference>
<dbReference type="PaxDb" id="2850-Phatr35370"/>
<feature type="compositionally biased region" description="Pro residues" evidence="7">
    <location>
        <begin position="74"/>
        <end position="90"/>
    </location>
</feature>
<name>B7FYB6_PHATC</name>
<comment type="similarity">
    <text evidence="1">Belongs to the alpha-carbonic anhydrase family.</text>
</comment>
<gene>
    <name evidence="10" type="ORF">PHATRDRAFT_35370</name>
</gene>
<dbReference type="Proteomes" id="UP000000759">
    <property type="component" value="Chromosome 7"/>
</dbReference>
<evidence type="ECO:0000259" key="9">
    <source>
        <dbReference type="PROSITE" id="PS51144"/>
    </source>
</evidence>
<dbReference type="OrthoDB" id="42956at2759"/>
<organism evidence="10 11">
    <name type="scientific">Phaeodactylum tricornutum (strain CCAP 1055/1)</name>
    <dbReference type="NCBI Taxonomy" id="556484"/>
    <lineage>
        <taxon>Eukaryota</taxon>
        <taxon>Sar</taxon>
        <taxon>Stramenopiles</taxon>
        <taxon>Ochrophyta</taxon>
        <taxon>Bacillariophyta</taxon>
        <taxon>Bacillariophyceae</taxon>
        <taxon>Bacillariophycidae</taxon>
        <taxon>Naviculales</taxon>
        <taxon>Phaeodactylaceae</taxon>
        <taxon>Phaeodactylum</taxon>
    </lineage>
</organism>
<protein>
    <recommendedName>
        <fullName evidence="2">carbonic anhydrase</fullName>
        <ecNumber evidence="2">4.2.1.1</ecNumber>
    </recommendedName>
</protein>
<dbReference type="Pfam" id="PF00194">
    <property type="entry name" value="Carb_anhydrase"/>
    <property type="match status" value="1"/>
</dbReference>
<evidence type="ECO:0000256" key="2">
    <source>
        <dbReference type="ARBA" id="ARBA00012925"/>
    </source>
</evidence>
<accession>B7FYB6</accession>
<keyword evidence="3" id="KW-0479">Metal-binding</keyword>
<dbReference type="GO" id="GO:0008270">
    <property type="term" value="F:zinc ion binding"/>
    <property type="evidence" value="ECO:0007669"/>
    <property type="project" value="InterPro"/>
</dbReference>
<evidence type="ECO:0000313" key="10">
    <source>
        <dbReference type="EMBL" id="EEC48893.1"/>
    </source>
</evidence>
<dbReference type="GO" id="GO:0004089">
    <property type="term" value="F:carbonate dehydratase activity"/>
    <property type="evidence" value="ECO:0007669"/>
    <property type="project" value="UniProtKB-EC"/>
</dbReference>
<reference evidence="11" key="2">
    <citation type="submission" date="2008-08" db="EMBL/GenBank/DDBJ databases">
        <authorList>
            <consortium name="Diatom Consortium"/>
            <person name="Grigoriev I."/>
            <person name="Grimwood J."/>
            <person name="Kuo A."/>
            <person name="Otillar R.P."/>
            <person name="Salamov A."/>
            <person name="Detter J.C."/>
            <person name="Lindquist E."/>
            <person name="Shapiro H."/>
            <person name="Lucas S."/>
            <person name="Glavina del Rio T."/>
            <person name="Pitluck S."/>
            <person name="Rokhsar D."/>
            <person name="Bowler C."/>
        </authorList>
    </citation>
    <scope>GENOME REANNOTATION</scope>
    <source>
        <strain evidence="11">CCAP 1055/1</strain>
    </source>
</reference>
<feature type="compositionally biased region" description="Low complexity" evidence="7">
    <location>
        <begin position="51"/>
        <end position="73"/>
    </location>
</feature>
<reference evidence="10 11" key="1">
    <citation type="journal article" date="2008" name="Nature">
        <title>The Phaeodactylum genome reveals the evolutionary history of diatom genomes.</title>
        <authorList>
            <person name="Bowler C."/>
            <person name="Allen A.E."/>
            <person name="Badger J.H."/>
            <person name="Grimwood J."/>
            <person name="Jabbari K."/>
            <person name="Kuo A."/>
            <person name="Maheswari U."/>
            <person name="Martens C."/>
            <person name="Maumus F."/>
            <person name="Otillar R.P."/>
            <person name="Rayko E."/>
            <person name="Salamov A."/>
            <person name="Vandepoele K."/>
            <person name="Beszteri B."/>
            <person name="Gruber A."/>
            <person name="Heijde M."/>
            <person name="Katinka M."/>
            <person name="Mock T."/>
            <person name="Valentin K."/>
            <person name="Verret F."/>
            <person name="Berges J.A."/>
            <person name="Brownlee C."/>
            <person name="Cadoret J.P."/>
            <person name="Chiovitti A."/>
            <person name="Choi C.J."/>
            <person name="Coesel S."/>
            <person name="De Martino A."/>
            <person name="Detter J.C."/>
            <person name="Durkin C."/>
            <person name="Falciatore A."/>
            <person name="Fournet J."/>
            <person name="Haruta M."/>
            <person name="Huysman M.J."/>
            <person name="Jenkins B.D."/>
            <person name="Jiroutova K."/>
            <person name="Jorgensen R.E."/>
            <person name="Joubert Y."/>
            <person name="Kaplan A."/>
            <person name="Kroger N."/>
            <person name="Kroth P.G."/>
            <person name="La Roche J."/>
            <person name="Lindquist E."/>
            <person name="Lommer M."/>
            <person name="Martin-Jezequel V."/>
            <person name="Lopez P.J."/>
            <person name="Lucas S."/>
            <person name="Mangogna M."/>
            <person name="McGinnis K."/>
            <person name="Medlin L.K."/>
            <person name="Montsant A."/>
            <person name="Oudot-Le Secq M.P."/>
            <person name="Napoli C."/>
            <person name="Obornik M."/>
            <person name="Parker M.S."/>
            <person name="Petit J.L."/>
            <person name="Porcel B.M."/>
            <person name="Poulsen N."/>
            <person name="Robison M."/>
            <person name="Rychlewski L."/>
            <person name="Rynearson T.A."/>
            <person name="Schmutz J."/>
            <person name="Shapiro H."/>
            <person name="Siaut M."/>
            <person name="Stanley M."/>
            <person name="Sussman M.R."/>
            <person name="Taylor A.R."/>
            <person name="Vardi A."/>
            <person name="von Dassow P."/>
            <person name="Vyverman W."/>
            <person name="Willis A."/>
            <person name="Wyrwicz L.S."/>
            <person name="Rokhsar D.S."/>
            <person name="Weissenbach J."/>
            <person name="Armbrust E.V."/>
            <person name="Green B.R."/>
            <person name="Van de Peer Y."/>
            <person name="Grigoriev I.V."/>
        </authorList>
    </citation>
    <scope>NUCLEOTIDE SEQUENCE [LARGE SCALE GENOMIC DNA]</scope>
    <source>
        <strain evidence="10 11">CCAP 1055/1</strain>
    </source>
</reference>
<dbReference type="Gene3D" id="3.10.200.10">
    <property type="entry name" value="Alpha carbonic anhydrase"/>
    <property type="match status" value="1"/>
</dbReference>
<dbReference type="InParanoid" id="B7FYB6"/>
<dbReference type="AlphaFoldDB" id="B7FYB6"/>
<feature type="chain" id="PRO_5002855493" description="carbonic anhydrase" evidence="8">
    <location>
        <begin position="19"/>
        <end position="487"/>
    </location>
</feature>
<dbReference type="HOGENOM" id="CLU_560777_0_0_1"/>
<dbReference type="RefSeq" id="XP_002179907.1">
    <property type="nucleotide sequence ID" value="XM_002179871.1"/>
</dbReference>
<evidence type="ECO:0000256" key="4">
    <source>
        <dbReference type="ARBA" id="ARBA00022833"/>
    </source>
</evidence>
<dbReference type="InterPro" id="IPR001148">
    <property type="entry name" value="CA_dom"/>
</dbReference>
<dbReference type="GeneID" id="7200665"/>
<proteinExistence type="inferred from homology"/>
<evidence type="ECO:0000313" key="11">
    <source>
        <dbReference type="Proteomes" id="UP000000759"/>
    </source>
</evidence>
<feature type="region of interest" description="Disordered" evidence="7">
    <location>
        <begin position="51"/>
        <end position="111"/>
    </location>
</feature>
<dbReference type="KEGG" id="pti:PHATRDRAFT_35370"/>
<dbReference type="SUPFAM" id="SSF51069">
    <property type="entry name" value="Carbonic anhydrase"/>
    <property type="match status" value="1"/>
</dbReference>
<dbReference type="PANTHER" id="PTHR18952">
    <property type="entry name" value="CARBONIC ANHYDRASE"/>
    <property type="match status" value="1"/>
</dbReference>
<dbReference type="EMBL" id="CM000610">
    <property type="protein sequence ID" value="EEC48893.1"/>
    <property type="molecule type" value="Genomic_DNA"/>
</dbReference>
<keyword evidence="8" id="KW-0732">Signal</keyword>
<evidence type="ECO:0000256" key="5">
    <source>
        <dbReference type="ARBA" id="ARBA00023239"/>
    </source>
</evidence>
<keyword evidence="5" id="KW-0456">Lyase</keyword>
<dbReference type="InterPro" id="IPR023561">
    <property type="entry name" value="Carbonic_anhydrase_a-class"/>
</dbReference>
<dbReference type="OMA" id="DINIARC"/>
<keyword evidence="11" id="KW-1185">Reference proteome</keyword>
<sequence length="487" mass="55521">MRLIAISLCCLMPCTVRCRSWRNIEPLHGWNENDTSGTIWRMEFNPLFTSAPTSMPTTATPSDIPSSRPSSFPSAPPSASPSVAPSPSPSTAPSESDPYRPNDPPKNPEQWYFNYDTSANALYGPGHAGIIQQQNNQFNVGYKNNRWGSVGNPPNNYWTEFMDNGFGPWRGILANRNPTRNMCDRVGMQSPIDLRPSGAVCDEHHEVRSRRGDFQIFEDEVTKEIQPNKLRLRYKRRPCRNLNELACQEPDPPNADFPNNWGGYADVTHIDFKVPGEHLIRGEKFDGEMQIFHIHRGRRRMVVQSVTIRATSTGFNSYFQEAIDVFRAVYDINIARCSALRRKERRLVSNAHIILGKNMTSKFHDYSSWGDFSTGLEDVELESKRSLRKSNWDPYHELLIPSIHFYRYDGSLTEPPCGEFVSWFVSDTPMRISLSQLEEVKTILFKNVDENCQPTSVQFGHSVARPIQETAGRPVWQCTPREFGPDP</sequence>
<feature type="signal peptide" evidence="8">
    <location>
        <begin position="1"/>
        <end position="18"/>
    </location>
</feature>
<evidence type="ECO:0000256" key="8">
    <source>
        <dbReference type="SAM" id="SignalP"/>
    </source>
</evidence>
<dbReference type="SMART" id="SM01057">
    <property type="entry name" value="Carb_anhydrase"/>
    <property type="match status" value="1"/>
</dbReference>
<dbReference type="PROSITE" id="PS51144">
    <property type="entry name" value="ALPHA_CA_2"/>
    <property type="match status" value="1"/>
</dbReference>
<dbReference type="PANTHER" id="PTHR18952:SF265">
    <property type="entry name" value="CARBONIC ANHYDRASE"/>
    <property type="match status" value="1"/>
</dbReference>
<comment type="catalytic activity">
    <reaction evidence="6">
        <text>hydrogencarbonate + H(+) = CO2 + H2O</text>
        <dbReference type="Rhea" id="RHEA:10748"/>
        <dbReference type="ChEBI" id="CHEBI:15377"/>
        <dbReference type="ChEBI" id="CHEBI:15378"/>
        <dbReference type="ChEBI" id="CHEBI:16526"/>
        <dbReference type="ChEBI" id="CHEBI:17544"/>
        <dbReference type="EC" id="4.2.1.1"/>
    </reaction>
</comment>
<dbReference type="InterPro" id="IPR036398">
    <property type="entry name" value="CA_dom_sf"/>
</dbReference>